<dbReference type="AlphaFoldDB" id="W2SUX6"/>
<dbReference type="InterPro" id="IPR036396">
    <property type="entry name" value="Cyt_P450_sf"/>
</dbReference>
<organism evidence="6 7">
    <name type="scientific">Necator americanus</name>
    <name type="common">Human hookworm</name>
    <dbReference type="NCBI Taxonomy" id="51031"/>
    <lineage>
        <taxon>Eukaryota</taxon>
        <taxon>Metazoa</taxon>
        <taxon>Ecdysozoa</taxon>
        <taxon>Nematoda</taxon>
        <taxon>Chromadorea</taxon>
        <taxon>Rhabditida</taxon>
        <taxon>Rhabditina</taxon>
        <taxon>Rhabditomorpha</taxon>
        <taxon>Strongyloidea</taxon>
        <taxon>Ancylostomatidae</taxon>
        <taxon>Bunostominae</taxon>
        <taxon>Necator</taxon>
    </lineage>
</organism>
<name>W2SUX6_NECAM</name>
<evidence type="ECO:0000313" key="7">
    <source>
        <dbReference type="Proteomes" id="UP000053676"/>
    </source>
</evidence>
<dbReference type="PROSITE" id="PS00086">
    <property type="entry name" value="CYTOCHROME_P450"/>
    <property type="match status" value="2"/>
</dbReference>
<keyword evidence="4 6" id="KW-0560">Oxidoreductase</keyword>
<reference evidence="7" key="1">
    <citation type="journal article" date="2014" name="Nat. Genet.">
        <title>Genome of the human hookworm Necator americanus.</title>
        <authorList>
            <person name="Tang Y.T."/>
            <person name="Gao X."/>
            <person name="Rosa B.A."/>
            <person name="Abubucker S."/>
            <person name="Hallsworth-Pepin K."/>
            <person name="Martin J."/>
            <person name="Tyagi R."/>
            <person name="Heizer E."/>
            <person name="Zhang X."/>
            <person name="Bhonagiri-Palsikar V."/>
            <person name="Minx P."/>
            <person name="Warren W.C."/>
            <person name="Wang Q."/>
            <person name="Zhan B."/>
            <person name="Hotez P.J."/>
            <person name="Sternberg P.W."/>
            <person name="Dougall A."/>
            <person name="Gaze S.T."/>
            <person name="Mulvenna J."/>
            <person name="Sotillo J."/>
            <person name="Ranganathan S."/>
            <person name="Rabelo E.M."/>
            <person name="Wilson R.K."/>
            <person name="Felgner P.L."/>
            <person name="Bethony J."/>
            <person name="Hawdon J.M."/>
            <person name="Gasser R.B."/>
            <person name="Loukas A."/>
            <person name="Mitreva M."/>
        </authorList>
    </citation>
    <scope>NUCLEOTIDE SEQUENCE [LARGE SCALE GENOMIC DNA]</scope>
</reference>
<dbReference type="GO" id="GO:0005506">
    <property type="term" value="F:iron ion binding"/>
    <property type="evidence" value="ECO:0007669"/>
    <property type="project" value="InterPro"/>
</dbReference>
<keyword evidence="3 5" id="KW-0408">Iron</keyword>
<proteinExistence type="inferred from homology"/>
<dbReference type="KEGG" id="nai:NECAME_13487"/>
<dbReference type="InterPro" id="IPR050182">
    <property type="entry name" value="Cytochrome_P450_fam2"/>
</dbReference>
<dbReference type="OrthoDB" id="1055148at2759"/>
<dbReference type="Gene3D" id="1.10.630.10">
    <property type="entry name" value="Cytochrome P450"/>
    <property type="match status" value="3"/>
</dbReference>
<dbReference type="PRINTS" id="PR00385">
    <property type="entry name" value="P450"/>
</dbReference>
<dbReference type="GO" id="GO:0005737">
    <property type="term" value="C:cytoplasm"/>
    <property type="evidence" value="ECO:0007669"/>
    <property type="project" value="TreeGrafter"/>
</dbReference>
<dbReference type="GO" id="GO:0006082">
    <property type="term" value="P:organic acid metabolic process"/>
    <property type="evidence" value="ECO:0007669"/>
    <property type="project" value="TreeGrafter"/>
</dbReference>
<dbReference type="SUPFAM" id="SSF48264">
    <property type="entry name" value="Cytochrome P450"/>
    <property type="match status" value="2"/>
</dbReference>
<accession>W2SUX6</accession>
<protein>
    <submittedName>
        <fullName evidence="6">Unspecific monooxygenase</fullName>
    </submittedName>
</protein>
<comment type="similarity">
    <text evidence="1">Belongs to the cytochrome P450 family.</text>
</comment>
<dbReference type="OMA" id="ANIWSAH"/>
<keyword evidence="4 6" id="KW-0503">Monooxygenase</keyword>
<feature type="binding site" description="axial binding residue" evidence="5">
    <location>
        <position position="787"/>
    </location>
    <ligand>
        <name>heme</name>
        <dbReference type="ChEBI" id="CHEBI:30413"/>
    </ligand>
    <ligandPart>
        <name>Fe</name>
        <dbReference type="ChEBI" id="CHEBI:18248"/>
    </ligandPart>
</feature>
<evidence type="ECO:0000256" key="2">
    <source>
        <dbReference type="ARBA" id="ARBA00022723"/>
    </source>
</evidence>
<comment type="cofactor">
    <cofactor evidence="5">
        <name>heme</name>
        <dbReference type="ChEBI" id="CHEBI:30413"/>
    </cofactor>
</comment>
<sequence length="843" mass="97387">MIQLIIPLLLFYFIYHFYWKRRNLPPGPTPLPFIGNLLTIRLNDPGYGAYEIWRKQYGPIYTVWIASLPLVIISDYGTLKETFVKDGDAFAGKFQVQEFSNVFRGGVYGIVDTVGEMWRDHRRFALHILRDFGLGKDGMEQRILLEMEAMTETLNDHHGVELNLQDVFDVAVGSVINQLLFGYRFDELFFEKRIVIVDTSWCLCVASPTEASAGDFPVLPPIDETPIEGVWNTTEHFQIFPEPLTFNPSRFIDDSGKLKKIDELIPFSIGKRQCLGEGLAKMELFLFIANLFNRFERYRAETQMTFKFTPVLSPKKRPLRHSGRHIALLPFQPSPTPLPLIGNLLTILQNEPGYGAFEMWRKQYGPVYTIWLGSFPFVLISDYRTLKETFVKDGDAFAGKFNLKEATEIYRGGVYGIVDTVGEMWRDHRRFALHILRDFGLGKDGMEQRVIIGLSTSFFFYVSDVSSIKKCDKSFPTFLQTTAFYMAIVTVLIEIEAMTESINAQQGAEINPQDVFDVAVGSVINQLLFGYRFDEDHVDEFRYLKGLISRQMREFAGPAASMLFSYPWIKYLPYFRTMFKNLIRYRDAFYSFFDRQIEAHSKHVNYDSEEYSDYVEAYLKEKKRREELGDKESFSHIQLQNVCLDLWFAGMETTSNTLSWSVVYILNHLDVQVKMQEELDREIGSTRPITMSDKNRLPYISAVINEVQRMANLLPMNLPHETTRDVRVDKWDLPAKTTVVPQISSVLYDEEIFPDPLSFNPSRFIDGSGKLKKVDELIPFSIGKRQCLGEGLAKMELFLFISNLFNRFEISPIDPKNPPTMKKTFGTTVQPCEYRCLVKPRVL</sequence>
<dbReference type="GO" id="GO:0006805">
    <property type="term" value="P:xenobiotic metabolic process"/>
    <property type="evidence" value="ECO:0007669"/>
    <property type="project" value="TreeGrafter"/>
</dbReference>
<dbReference type="Proteomes" id="UP000053676">
    <property type="component" value="Unassembled WGS sequence"/>
</dbReference>
<keyword evidence="5" id="KW-0349">Heme</keyword>
<gene>
    <name evidence="6" type="ORF">NECAME_13487</name>
</gene>
<dbReference type="GO" id="GO:0020037">
    <property type="term" value="F:heme binding"/>
    <property type="evidence" value="ECO:0007669"/>
    <property type="project" value="InterPro"/>
</dbReference>
<evidence type="ECO:0000256" key="4">
    <source>
        <dbReference type="ARBA" id="ARBA00023033"/>
    </source>
</evidence>
<dbReference type="PANTHER" id="PTHR24300">
    <property type="entry name" value="CYTOCHROME P450 508A4-RELATED"/>
    <property type="match status" value="1"/>
</dbReference>
<dbReference type="Pfam" id="PF00067">
    <property type="entry name" value="p450"/>
    <property type="match status" value="4"/>
</dbReference>
<dbReference type="PRINTS" id="PR00463">
    <property type="entry name" value="EP450I"/>
</dbReference>
<dbReference type="InterPro" id="IPR001128">
    <property type="entry name" value="Cyt_P450"/>
</dbReference>
<evidence type="ECO:0000256" key="1">
    <source>
        <dbReference type="ARBA" id="ARBA00010617"/>
    </source>
</evidence>
<evidence type="ECO:0000256" key="3">
    <source>
        <dbReference type="ARBA" id="ARBA00023004"/>
    </source>
</evidence>
<dbReference type="InterPro" id="IPR002401">
    <property type="entry name" value="Cyt_P450_E_grp-I"/>
</dbReference>
<keyword evidence="7" id="KW-1185">Reference proteome</keyword>
<dbReference type="CDD" id="cd20617">
    <property type="entry name" value="CYP1_2-like"/>
    <property type="match status" value="1"/>
</dbReference>
<evidence type="ECO:0000313" key="6">
    <source>
        <dbReference type="EMBL" id="ETN73549.1"/>
    </source>
</evidence>
<dbReference type="InterPro" id="IPR017972">
    <property type="entry name" value="Cyt_P450_CS"/>
</dbReference>
<dbReference type="GO" id="GO:0016712">
    <property type="term" value="F:oxidoreductase activity, acting on paired donors, with incorporation or reduction of molecular oxygen, reduced flavin or flavoprotein as one donor, and incorporation of one atom of oxygen"/>
    <property type="evidence" value="ECO:0007669"/>
    <property type="project" value="TreeGrafter"/>
</dbReference>
<evidence type="ECO:0000256" key="5">
    <source>
        <dbReference type="PIRSR" id="PIRSR602401-1"/>
    </source>
</evidence>
<keyword evidence="2 5" id="KW-0479">Metal-binding</keyword>
<dbReference type="EMBL" id="KI660425">
    <property type="protein sequence ID" value="ETN73549.1"/>
    <property type="molecule type" value="Genomic_DNA"/>
</dbReference>
<dbReference type="PANTHER" id="PTHR24300:SF369">
    <property type="entry name" value="CYTOCHROME P450 FAMILY"/>
    <property type="match status" value="1"/>
</dbReference>
<dbReference type="STRING" id="51031.W2SUX6"/>